<feature type="region of interest" description="Disordered" evidence="7">
    <location>
        <begin position="200"/>
        <end position="224"/>
    </location>
</feature>
<feature type="region of interest" description="Disordered" evidence="7">
    <location>
        <begin position="121"/>
        <end position="166"/>
    </location>
</feature>
<dbReference type="GO" id="GO:0016757">
    <property type="term" value="F:glycosyltransferase activity"/>
    <property type="evidence" value="ECO:0007669"/>
    <property type="project" value="UniProtKB-KW"/>
</dbReference>
<keyword evidence="3" id="KW-0313">Glucose metabolism</keyword>
<evidence type="ECO:0000259" key="8">
    <source>
        <dbReference type="Pfam" id="PF00534"/>
    </source>
</evidence>
<evidence type="ECO:0000256" key="3">
    <source>
        <dbReference type="ARBA" id="ARBA00022526"/>
    </source>
</evidence>
<organism evidence="10 11">
    <name type="scientific">Rhizophlyctis rosea</name>
    <dbReference type="NCBI Taxonomy" id="64517"/>
    <lineage>
        <taxon>Eukaryota</taxon>
        <taxon>Fungi</taxon>
        <taxon>Fungi incertae sedis</taxon>
        <taxon>Chytridiomycota</taxon>
        <taxon>Chytridiomycota incertae sedis</taxon>
        <taxon>Chytridiomycetes</taxon>
        <taxon>Rhizophlyctidales</taxon>
        <taxon>Rhizophlyctidaceae</taxon>
        <taxon>Rhizophlyctis</taxon>
    </lineage>
</organism>
<dbReference type="InterPro" id="IPR001296">
    <property type="entry name" value="Glyco_trans_1"/>
</dbReference>
<dbReference type="Pfam" id="PF21269">
    <property type="entry name" value="TreT_GT1"/>
    <property type="match status" value="1"/>
</dbReference>
<comment type="caution">
    <text evidence="10">The sequence shown here is derived from an EMBL/GenBank/DDBJ whole genome shotgun (WGS) entry which is preliminary data.</text>
</comment>
<protein>
    <recommendedName>
        <fullName evidence="12">Glycosyl transferase family 1 domain-containing protein</fullName>
    </recommendedName>
</protein>
<dbReference type="SUPFAM" id="SSF53756">
    <property type="entry name" value="UDP-Glycosyltransferase/glycogen phosphorylase"/>
    <property type="match status" value="1"/>
</dbReference>
<feature type="domain" description="Glycosyl transferase family 1" evidence="8">
    <location>
        <begin position="564"/>
        <end position="740"/>
    </location>
</feature>
<feature type="compositionally biased region" description="Basic and acidic residues" evidence="7">
    <location>
        <begin position="7"/>
        <end position="19"/>
    </location>
</feature>
<feature type="compositionally biased region" description="Basic and acidic residues" evidence="7">
    <location>
        <begin position="31"/>
        <end position="40"/>
    </location>
</feature>
<dbReference type="EMBL" id="JADGJD010001495">
    <property type="protein sequence ID" value="KAJ3041322.1"/>
    <property type="molecule type" value="Genomic_DNA"/>
</dbReference>
<dbReference type="InterPro" id="IPR049438">
    <property type="entry name" value="TreT_GT1"/>
</dbReference>
<dbReference type="Proteomes" id="UP001212841">
    <property type="component" value="Unassembled WGS sequence"/>
</dbReference>
<dbReference type="Gene3D" id="3.40.50.2000">
    <property type="entry name" value="Glycogen Phosphorylase B"/>
    <property type="match status" value="2"/>
</dbReference>
<dbReference type="Pfam" id="PF00534">
    <property type="entry name" value="Glycos_transf_1"/>
    <property type="match status" value="1"/>
</dbReference>
<feature type="region of interest" description="Disordered" evidence="7">
    <location>
        <begin position="1"/>
        <end position="76"/>
    </location>
</feature>
<proteinExistence type="inferred from homology"/>
<dbReference type="PANTHER" id="PTHR47779:SF1">
    <property type="entry name" value="SYNTHASE (CCG-9), PUTATIVE (AFU_ORTHOLOGUE AFUA_3G12100)-RELATED"/>
    <property type="match status" value="1"/>
</dbReference>
<keyword evidence="6" id="KW-0119">Carbohydrate metabolism</keyword>
<keyword evidence="5" id="KW-0808">Transferase</keyword>
<reference evidence="10" key="1">
    <citation type="submission" date="2020-05" db="EMBL/GenBank/DDBJ databases">
        <title>Phylogenomic resolution of chytrid fungi.</title>
        <authorList>
            <person name="Stajich J.E."/>
            <person name="Amses K."/>
            <person name="Simmons R."/>
            <person name="Seto K."/>
            <person name="Myers J."/>
            <person name="Bonds A."/>
            <person name="Quandt C.A."/>
            <person name="Barry K."/>
            <person name="Liu P."/>
            <person name="Grigoriev I."/>
            <person name="Longcore J.E."/>
            <person name="James T.Y."/>
        </authorList>
    </citation>
    <scope>NUCLEOTIDE SEQUENCE</scope>
    <source>
        <strain evidence="10">JEL0318</strain>
    </source>
</reference>
<evidence type="ECO:0008006" key="12">
    <source>
        <dbReference type="Google" id="ProtNLM"/>
    </source>
</evidence>
<comment type="subunit">
    <text evidence="2">Homodimer.</text>
</comment>
<accession>A0AAD5S5H5</accession>
<evidence type="ECO:0000256" key="2">
    <source>
        <dbReference type="ARBA" id="ARBA00011738"/>
    </source>
</evidence>
<evidence type="ECO:0000313" key="11">
    <source>
        <dbReference type="Proteomes" id="UP001212841"/>
    </source>
</evidence>
<evidence type="ECO:0000256" key="7">
    <source>
        <dbReference type="SAM" id="MobiDB-lite"/>
    </source>
</evidence>
<sequence length="787" mass="88712">MAPSILDNKHQAKMMDEPQHYQTSPQDDADADKKEFDIRAHHAPALVRRHSTAKPLESAQTKRSAPDGRRPPQGVYVGIEFEPMGDSPCFAIYVHDGFYGMDYTIQMLDRNLVEPRFVERSSFSARDQDEDAEASESSEPSDSNSDPSSSDESGNPSQPTDTKIDINNLHEMETAIIEWLKTYSQTHHVRIMAAGIGIESTTVPSPSSSPSHTSRPTRRLSSNGTGQLRICMHDLSLGHIRLHTRLWFELDIIPIVVETKGASIDERACSAARKAEMLVVQPGNIPRVQVGHRHQVEVDGDGKIRMVDLEDYGRTVGKETWGVLMKLTERIKFQNLRFAFFNSTPQGGGVALMRHAIIRFFHLLNVDARWYVMKPNPEIFDITKRKFHNVLQGVGQAELTEEDKGVWEWWCRDNLGRYWRKVVQEVDVVVIDDPQPAGMIPLMKKLNPKLKIIYRSHIEEPISPYPQLTLHSYKVRSDLARDTTTPQHRTWSYLWSFIQHCDAFISHPVASFVPDMVPKEKLAMMPATTDLLDGLNKELDEASVLYYQCVFNRTSMDATGKKADFTGRPYVVQIARFDPSKGIPDVIHAYHLLRSHLPDSTPPEKIPQLILAGHGSIDDPDGNLVFEQVLEMLEREEYKAIKDDVIAARLPPSDQLLNTLMRGALVALQLSTREGFEIKVTEALAKGVPVIAYASGGIPHQIQDGRTGFLVKTGDVEGAAKRLFELVTDEDLRKRMGKSAVECVGEEYFTVFQSVSWLYLIDAVHNNRYKGSTEPPEIGDALMEKDE</sequence>
<feature type="compositionally biased region" description="Low complexity" evidence="7">
    <location>
        <begin position="137"/>
        <end position="157"/>
    </location>
</feature>
<dbReference type="InterPro" id="IPR052078">
    <property type="entry name" value="Trehalose_Metab_GTase"/>
</dbReference>
<comment type="similarity">
    <text evidence="1">Belongs to the glycosyltransferase group 1 family. Glycosyltransferase 4 subfamily.</text>
</comment>
<keyword evidence="11" id="KW-1185">Reference proteome</keyword>
<dbReference type="AlphaFoldDB" id="A0AAD5S5H5"/>
<dbReference type="PANTHER" id="PTHR47779">
    <property type="entry name" value="SYNTHASE (CCG-9), PUTATIVE (AFU_ORTHOLOGUE AFUA_3G12100)-RELATED"/>
    <property type="match status" value="1"/>
</dbReference>
<evidence type="ECO:0000256" key="4">
    <source>
        <dbReference type="ARBA" id="ARBA00022676"/>
    </source>
</evidence>
<feature type="non-terminal residue" evidence="10">
    <location>
        <position position="787"/>
    </location>
</feature>
<evidence type="ECO:0000256" key="1">
    <source>
        <dbReference type="ARBA" id="ARBA00009481"/>
    </source>
</evidence>
<evidence type="ECO:0000313" key="10">
    <source>
        <dbReference type="EMBL" id="KAJ3041322.1"/>
    </source>
</evidence>
<evidence type="ECO:0000256" key="6">
    <source>
        <dbReference type="ARBA" id="ARBA00023277"/>
    </source>
</evidence>
<evidence type="ECO:0000259" key="9">
    <source>
        <dbReference type="Pfam" id="PF21269"/>
    </source>
</evidence>
<dbReference type="GO" id="GO:0006006">
    <property type="term" value="P:glucose metabolic process"/>
    <property type="evidence" value="ECO:0007669"/>
    <property type="project" value="UniProtKB-KW"/>
</dbReference>
<evidence type="ECO:0000256" key="5">
    <source>
        <dbReference type="ARBA" id="ARBA00022679"/>
    </source>
</evidence>
<name>A0AAD5S5H5_9FUNG</name>
<keyword evidence="4" id="KW-0328">Glycosyltransferase</keyword>
<gene>
    <name evidence="10" type="ORF">HK097_002296</name>
</gene>
<feature type="compositionally biased region" description="Low complexity" evidence="7">
    <location>
        <begin position="200"/>
        <end position="222"/>
    </location>
</feature>
<feature type="domain" description="Trehalose synthase N-terminal" evidence="9">
    <location>
        <begin position="341"/>
        <end position="508"/>
    </location>
</feature>